<evidence type="ECO:0000313" key="6">
    <source>
        <dbReference type="Proteomes" id="UP000287872"/>
    </source>
</evidence>
<gene>
    <name evidence="5" type="primary">hsdS</name>
    <name evidence="5" type="ORF">Ctaglu_43930</name>
</gene>
<accession>A0A401UT90</accession>
<evidence type="ECO:0000313" key="5">
    <source>
        <dbReference type="EMBL" id="GCD12770.1"/>
    </source>
</evidence>
<comment type="similarity">
    <text evidence="1">Belongs to the type-I restriction system S methylase family.</text>
</comment>
<sequence length="371" mass="41750">MLIGYELKELGEILTGNTPSTKNSSFYDTKDIMFAKPGDMDLNITDINETQDYISNSAIDKARIVPKDSLLVVCIGATVGKIGVNKDRAAFNQQINAVIHNKKVYSSKYLAYVMLQNRERLIDLANSAVVPIINKTRFSEFKVNIHATKEEQKEIVELLDKSQSLIDKRKAQLEGLDELVKSRFIEMFGYPVKNPMGWEVKLLGEVCEMKAGKNIKASDIHNENLGNFYPCYGGNGLRGYVEQYSHEGNIPLIGRQGALCGNVKYAQGKFYATEHAVATQSKVEMNSYWLYFLLSQLDLNKLSTGAAQPGLTIGSLNLVEIPISPIFMQNKFEKLAKQVDKLKFEMQKSLTQLENNFNVIMQRAFKGELFD</sequence>
<dbReference type="CDD" id="cd17293">
    <property type="entry name" value="RMtype1_S_Ppo21ORF8840P_TRD1-CR1_like"/>
    <property type="match status" value="1"/>
</dbReference>
<protein>
    <submittedName>
        <fullName evidence="5">Type I restriction-modification protein subunit S</fullName>
    </submittedName>
</protein>
<reference evidence="5 6" key="1">
    <citation type="submission" date="2018-11" db="EMBL/GenBank/DDBJ databases">
        <title>Genome sequencing and assembly of Clostridium tagluense strain A121.</title>
        <authorList>
            <person name="Murakami T."/>
            <person name="Segawa T."/>
            <person name="Shcherbakova V.A."/>
            <person name="Mori H."/>
            <person name="Yoshimura Y."/>
        </authorList>
    </citation>
    <scope>NUCLEOTIDE SEQUENCE [LARGE SCALE GENOMIC DNA]</scope>
    <source>
        <strain evidence="5 6">A121</strain>
    </source>
</reference>
<dbReference type="PANTHER" id="PTHR30408:SF12">
    <property type="entry name" value="TYPE I RESTRICTION ENZYME MJAVIII SPECIFICITY SUBUNIT"/>
    <property type="match status" value="1"/>
</dbReference>
<organism evidence="5 6">
    <name type="scientific">Clostridium tagluense</name>
    <dbReference type="NCBI Taxonomy" id="360422"/>
    <lineage>
        <taxon>Bacteria</taxon>
        <taxon>Bacillati</taxon>
        <taxon>Bacillota</taxon>
        <taxon>Clostridia</taxon>
        <taxon>Eubacteriales</taxon>
        <taxon>Clostridiaceae</taxon>
        <taxon>Clostridium</taxon>
    </lineage>
</organism>
<dbReference type="InterPro" id="IPR044946">
    <property type="entry name" value="Restrct_endonuc_typeI_TRD_sf"/>
</dbReference>
<feature type="domain" description="Type I restriction modification DNA specificity" evidence="4">
    <location>
        <begin position="196"/>
        <end position="350"/>
    </location>
</feature>
<dbReference type="Proteomes" id="UP000287872">
    <property type="component" value="Unassembled WGS sequence"/>
</dbReference>
<dbReference type="GO" id="GO:0003677">
    <property type="term" value="F:DNA binding"/>
    <property type="evidence" value="ECO:0007669"/>
    <property type="project" value="UniProtKB-KW"/>
</dbReference>
<feature type="domain" description="Type I restriction modification DNA specificity" evidence="4">
    <location>
        <begin position="5"/>
        <end position="174"/>
    </location>
</feature>
<evidence type="ECO:0000256" key="3">
    <source>
        <dbReference type="ARBA" id="ARBA00023125"/>
    </source>
</evidence>
<evidence type="ECO:0000259" key="4">
    <source>
        <dbReference type="Pfam" id="PF01420"/>
    </source>
</evidence>
<dbReference type="InterPro" id="IPR052021">
    <property type="entry name" value="Type-I_RS_S_subunit"/>
</dbReference>
<keyword evidence="2" id="KW-0680">Restriction system</keyword>
<evidence type="ECO:0000256" key="1">
    <source>
        <dbReference type="ARBA" id="ARBA00010923"/>
    </source>
</evidence>
<keyword evidence="6" id="KW-1185">Reference proteome</keyword>
<evidence type="ECO:0000256" key="2">
    <source>
        <dbReference type="ARBA" id="ARBA00022747"/>
    </source>
</evidence>
<dbReference type="SUPFAM" id="SSF116734">
    <property type="entry name" value="DNA methylase specificity domain"/>
    <property type="match status" value="2"/>
</dbReference>
<dbReference type="InterPro" id="IPR000055">
    <property type="entry name" value="Restrct_endonuc_typeI_TRD"/>
</dbReference>
<dbReference type="EMBL" id="BHYK01000041">
    <property type="protein sequence ID" value="GCD12770.1"/>
    <property type="molecule type" value="Genomic_DNA"/>
</dbReference>
<dbReference type="GO" id="GO:0009307">
    <property type="term" value="P:DNA restriction-modification system"/>
    <property type="evidence" value="ECO:0007669"/>
    <property type="project" value="UniProtKB-KW"/>
</dbReference>
<dbReference type="OrthoDB" id="9811611at2"/>
<comment type="caution">
    <text evidence="5">The sequence shown here is derived from an EMBL/GenBank/DDBJ whole genome shotgun (WGS) entry which is preliminary data.</text>
</comment>
<dbReference type="Pfam" id="PF01420">
    <property type="entry name" value="Methylase_S"/>
    <property type="match status" value="2"/>
</dbReference>
<dbReference type="AlphaFoldDB" id="A0A401UT90"/>
<dbReference type="PANTHER" id="PTHR30408">
    <property type="entry name" value="TYPE-1 RESTRICTION ENZYME ECOKI SPECIFICITY PROTEIN"/>
    <property type="match status" value="1"/>
</dbReference>
<dbReference type="CDD" id="cd17266">
    <property type="entry name" value="RMtype1_S_Sau1132ORF3780P-TRD2-CR2_like"/>
    <property type="match status" value="1"/>
</dbReference>
<dbReference type="RefSeq" id="WP_125005726.1">
    <property type="nucleotide sequence ID" value="NZ_BHYK01000041.1"/>
</dbReference>
<keyword evidence="3" id="KW-0238">DNA-binding</keyword>
<proteinExistence type="inferred from homology"/>
<name>A0A401UT90_9CLOT</name>
<dbReference type="Gene3D" id="3.90.220.20">
    <property type="entry name" value="DNA methylase specificity domains"/>
    <property type="match status" value="2"/>
</dbReference>